<sequence length="140" mass="15636">MAKPSLSSSQKQAVARRASGCCEYCLCQVKYSPDPFSIEHIIPRSKGSDDSLENLALACQGCNNRKYVQPQAYDPVIGYIVPLYNPRQHQWQEHFVWSQDLTLMLGITPTGRATVDKLALNREGIVNLRRVLAALGKHPP</sequence>
<dbReference type="CDD" id="cd00085">
    <property type="entry name" value="HNHc"/>
    <property type="match status" value="1"/>
</dbReference>
<dbReference type="GO" id="GO:0004519">
    <property type="term" value="F:endonuclease activity"/>
    <property type="evidence" value="ECO:0007669"/>
    <property type="project" value="UniProtKB-KW"/>
</dbReference>
<proteinExistence type="predicted"/>
<dbReference type="Gene3D" id="1.10.30.50">
    <property type="match status" value="1"/>
</dbReference>
<dbReference type="InterPro" id="IPR002711">
    <property type="entry name" value="HNH"/>
</dbReference>
<dbReference type="SMART" id="SM00507">
    <property type="entry name" value="HNHc"/>
    <property type="match status" value="1"/>
</dbReference>
<gene>
    <name evidence="2" type="ORF">NC992_00655</name>
</gene>
<dbReference type="InterPro" id="IPR052892">
    <property type="entry name" value="NA-targeting_endonuclease"/>
</dbReference>
<evidence type="ECO:0000259" key="1">
    <source>
        <dbReference type="SMART" id="SM00507"/>
    </source>
</evidence>
<name>A0ABV0JXX1_9CYAN</name>
<protein>
    <submittedName>
        <fullName evidence="2">HNH endonuclease</fullName>
    </submittedName>
</protein>
<organism evidence="2 3">
    <name type="scientific">Leptolyngbya subtilissima DQ-A4</name>
    <dbReference type="NCBI Taxonomy" id="2933933"/>
    <lineage>
        <taxon>Bacteria</taxon>
        <taxon>Bacillati</taxon>
        <taxon>Cyanobacteriota</taxon>
        <taxon>Cyanophyceae</taxon>
        <taxon>Leptolyngbyales</taxon>
        <taxon>Leptolyngbyaceae</taxon>
        <taxon>Leptolyngbya group</taxon>
        <taxon>Leptolyngbya</taxon>
    </lineage>
</organism>
<evidence type="ECO:0000313" key="2">
    <source>
        <dbReference type="EMBL" id="MEP0945370.1"/>
    </source>
</evidence>
<keyword evidence="2" id="KW-0378">Hydrolase</keyword>
<keyword evidence="2" id="KW-0255">Endonuclease</keyword>
<reference evidence="2 3" key="1">
    <citation type="submission" date="2022-04" db="EMBL/GenBank/DDBJ databases">
        <title>Positive selection, recombination, and allopatry shape intraspecific diversity of widespread and dominant cyanobacteria.</title>
        <authorList>
            <person name="Wei J."/>
            <person name="Shu W."/>
            <person name="Hu C."/>
        </authorList>
    </citation>
    <scope>NUCLEOTIDE SEQUENCE [LARGE SCALE GENOMIC DNA]</scope>
    <source>
        <strain evidence="2 3">DQ-A4</strain>
    </source>
</reference>
<comment type="caution">
    <text evidence="2">The sequence shown here is derived from an EMBL/GenBank/DDBJ whole genome shotgun (WGS) entry which is preliminary data.</text>
</comment>
<keyword evidence="3" id="KW-1185">Reference proteome</keyword>
<evidence type="ECO:0000313" key="3">
    <source>
        <dbReference type="Proteomes" id="UP001482513"/>
    </source>
</evidence>
<feature type="domain" description="HNH nuclease" evidence="1">
    <location>
        <begin position="9"/>
        <end position="64"/>
    </location>
</feature>
<keyword evidence="2" id="KW-0540">Nuclease</keyword>
<dbReference type="Proteomes" id="UP001482513">
    <property type="component" value="Unassembled WGS sequence"/>
</dbReference>
<accession>A0ABV0JXX1</accession>
<dbReference type="PANTHER" id="PTHR33877:SF1">
    <property type="entry name" value="TYPE IV METHYL-DIRECTED RESTRICTION ENZYME ECOKMCRA"/>
    <property type="match status" value="1"/>
</dbReference>
<dbReference type="PANTHER" id="PTHR33877">
    <property type="entry name" value="SLL1193 PROTEIN"/>
    <property type="match status" value="1"/>
</dbReference>
<dbReference type="Pfam" id="PF01844">
    <property type="entry name" value="HNH"/>
    <property type="match status" value="1"/>
</dbReference>
<dbReference type="InterPro" id="IPR003615">
    <property type="entry name" value="HNH_nuc"/>
</dbReference>
<dbReference type="EMBL" id="JAMPKX010000001">
    <property type="protein sequence ID" value="MEP0945370.1"/>
    <property type="molecule type" value="Genomic_DNA"/>
</dbReference>
<dbReference type="RefSeq" id="WP_190697995.1">
    <property type="nucleotide sequence ID" value="NZ_JAMPKX010000001.1"/>
</dbReference>